<name>A0A364LNQ7_9GAMM</name>
<dbReference type="InterPro" id="IPR001638">
    <property type="entry name" value="Solute-binding_3/MltF_N"/>
</dbReference>
<protein>
    <recommendedName>
        <fullName evidence="6">Solute-binding protein family 3/N-terminal domain-containing protein</fullName>
    </recommendedName>
</protein>
<dbReference type="Gene3D" id="3.40.190.10">
    <property type="entry name" value="Periplasmic binding protein-like II"/>
    <property type="match status" value="2"/>
</dbReference>
<dbReference type="PANTHER" id="PTHR35936:SF19">
    <property type="entry name" value="AMINO-ACID-BINDING PROTEIN YXEM-RELATED"/>
    <property type="match status" value="1"/>
</dbReference>
<comment type="caution">
    <text evidence="7">The sequence shown here is derived from an EMBL/GenBank/DDBJ whole genome shotgun (WGS) entry which is preliminary data.</text>
</comment>
<evidence type="ECO:0000259" key="6">
    <source>
        <dbReference type="SMART" id="SM00062"/>
    </source>
</evidence>
<dbReference type="Proteomes" id="UP000249458">
    <property type="component" value="Unassembled WGS sequence"/>
</dbReference>
<dbReference type="PROSITE" id="PS01039">
    <property type="entry name" value="SBP_BACTERIAL_3"/>
    <property type="match status" value="1"/>
</dbReference>
<dbReference type="GO" id="GO:0030313">
    <property type="term" value="C:cell envelope"/>
    <property type="evidence" value="ECO:0007669"/>
    <property type="project" value="UniProtKB-SubCell"/>
</dbReference>
<dbReference type="RefSeq" id="WP_112218315.1">
    <property type="nucleotide sequence ID" value="NZ_MVJN01000001.1"/>
</dbReference>
<comment type="subcellular location">
    <subcellularLocation>
        <location evidence="1">Cell envelope</location>
    </subcellularLocation>
</comment>
<dbReference type="Pfam" id="PF00497">
    <property type="entry name" value="SBP_bac_3"/>
    <property type="match status" value="1"/>
</dbReference>
<keyword evidence="3 5" id="KW-0732">Signal</keyword>
<feature type="signal peptide" evidence="5">
    <location>
        <begin position="1"/>
        <end position="20"/>
    </location>
</feature>
<feature type="domain" description="Solute-binding protein family 3/N-terminal" evidence="6">
    <location>
        <begin position="23"/>
        <end position="244"/>
    </location>
</feature>
<evidence type="ECO:0000256" key="1">
    <source>
        <dbReference type="ARBA" id="ARBA00004196"/>
    </source>
</evidence>
<evidence type="ECO:0000256" key="5">
    <source>
        <dbReference type="SAM" id="SignalP"/>
    </source>
</evidence>
<accession>A0A364LNQ7</accession>
<evidence type="ECO:0000313" key="8">
    <source>
        <dbReference type="Proteomes" id="UP000249458"/>
    </source>
</evidence>
<gene>
    <name evidence="7" type="ORF">B1207_02035</name>
</gene>
<dbReference type="SMART" id="SM00062">
    <property type="entry name" value="PBPb"/>
    <property type="match status" value="1"/>
</dbReference>
<dbReference type="SUPFAM" id="SSF53850">
    <property type="entry name" value="Periplasmic binding protein-like II"/>
    <property type="match status" value="1"/>
</dbReference>
<sequence length="247" mass="28484">MKIKGFCFLFWLGFMMNVIAATPVKIGTPFFDPPFATNDGHYLLNGFDIDLMKKICEKLHWECQFFSLEGPQLYTALSERKIDYAIGDIAITPSRQLNYLFSIPYMITEGAFVTLTDSPLTTLKSLSGKRVGVMSWRVYNEYLQQHNDLNITVVPFDDFNNLAIALARQDIDAVFMNKYSALYLVRQHPDKIKLMNIDLKINEGIGIASYYGNEKNMDLINHLILQFQADGTFVNLYNYNFGFFIRR</sequence>
<evidence type="ECO:0000256" key="2">
    <source>
        <dbReference type="ARBA" id="ARBA00010333"/>
    </source>
</evidence>
<evidence type="ECO:0000313" key="7">
    <source>
        <dbReference type="EMBL" id="RAP38681.1"/>
    </source>
</evidence>
<dbReference type="PANTHER" id="PTHR35936">
    <property type="entry name" value="MEMBRANE-BOUND LYTIC MUREIN TRANSGLYCOSYLASE F"/>
    <property type="match status" value="1"/>
</dbReference>
<dbReference type="InterPro" id="IPR018313">
    <property type="entry name" value="SBP_3_CS"/>
</dbReference>
<dbReference type="AlphaFoldDB" id="A0A364LNQ7"/>
<evidence type="ECO:0000256" key="4">
    <source>
        <dbReference type="RuleBase" id="RU003744"/>
    </source>
</evidence>
<dbReference type="EMBL" id="MVJN01000001">
    <property type="protein sequence ID" value="RAP38681.1"/>
    <property type="molecule type" value="Genomic_DNA"/>
</dbReference>
<comment type="similarity">
    <text evidence="2 4">Belongs to the bacterial solute-binding protein 3 family.</text>
</comment>
<proteinExistence type="inferred from homology"/>
<reference evidence="7 8" key="1">
    <citation type="submission" date="2017-02" db="EMBL/GenBank/DDBJ databases">
        <title>Legionella quilivanii strain from human: case report and whole genome sequencing analysis.</title>
        <authorList>
            <person name="Lalancette C."/>
            <person name="Leduc J.-M."/>
            <person name="Levesque S."/>
            <person name="Fournier E."/>
            <person name="Saoud J."/>
            <person name="Faucher S.P."/>
            <person name="Bernard K."/>
            <person name="Martineau C."/>
            <person name="Longtin J."/>
        </authorList>
    </citation>
    <scope>NUCLEOTIDE SEQUENCE [LARGE SCALE GENOMIC DNA]</scope>
    <source>
        <strain evidence="7 8">ID143958</strain>
    </source>
</reference>
<feature type="chain" id="PRO_5016874609" description="Solute-binding protein family 3/N-terminal domain-containing protein" evidence="5">
    <location>
        <begin position="21"/>
        <end position="247"/>
    </location>
</feature>
<evidence type="ECO:0000256" key="3">
    <source>
        <dbReference type="ARBA" id="ARBA00022729"/>
    </source>
</evidence>
<organism evidence="7 8">
    <name type="scientific">Legionella quinlivanii</name>
    <dbReference type="NCBI Taxonomy" id="45073"/>
    <lineage>
        <taxon>Bacteria</taxon>
        <taxon>Pseudomonadati</taxon>
        <taxon>Pseudomonadota</taxon>
        <taxon>Gammaproteobacteria</taxon>
        <taxon>Legionellales</taxon>
        <taxon>Legionellaceae</taxon>
        <taxon>Legionella</taxon>
    </lineage>
</organism>